<dbReference type="OrthoDB" id="6022640at2759"/>
<dbReference type="GO" id="GO:0044545">
    <property type="term" value="C:NSL complex"/>
    <property type="evidence" value="ECO:0007669"/>
    <property type="project" value="TreeGrafter"/>
</dbReference>
<evidence type="ECO:0000256" key="1">
    <source>
        <dbReference type="SAM" id="MobiDB-lite"/>
    </source>
</evidence>
<evidence type="ECO:0000313" key="2">
    <source>
        <dbReference type="EMBL" id="OTF74517.1"/>
    </source>
</evidence>
<dbReference type="Proteomes" id="UP000194236">
    <property type="component" value="Unassembled WGS sequence"/>
</dbReference>
<feature type="region of interest" description="Disordered" evidence="1">
    <location>
        <begin position="65"/>
        <end position="85"/>
    </location>
</feature>
<dbReference type="InterPro" id="IPR026180">
    <property type="entry name" value="NSL1"/>
</dbReference>
<dbReference type="AlphaFoldDB" id="A0A1Y3B2U6"/>
<evidence type="ECO:0000313" key="3">
    <source>
        <dbReference type="Proteomes" id="UP000194236"/>
    </source>
</evidence>
<accession>A0A1Y3B2U6</accession>
<reference evidence="2 3" key="1">
    <citation type="submission" date="2017-03" db="EMBL/GenBank/DDBJ databases">
        <title>Genome Survey of Euroglyphus maynei.</title>
        <authorList>
            <person name="Arlian L.G."/>
            <person name="Morgan M.S."/>
            <person name="Rider S.D."/>
        </authorList>
    </citation>
    <scope>NUCLEOTIDE SEQUENCE [LARGE SCALE GENOMIC DNA]</scope>
    <source>
        <strain evidence="2">Arlian Lab</strain>
        <tissue evidence="2">Whole body</tissue>
    </source>
</reference>
<name>A0A1Y3B2U6_EURMA</name>
<feature type="region of interest" description="Disordered" evidence="1">
    <location>
        <begin position="255"/>
        <end position="304"/>
    </location>
</feature>
<dbReference type="PANTHER" id="PTHR22443:SF18">
    <property type="entry name" value="NON-SPECIFIC LETHAL 1, ISOFORM M"/>
    <property type="match status" value="1"/>
</dbReference>
<proteinExistence type="predicted"/>
<dbReference type="GO" id="GO:0035035">
    <property type="term" value="F:histone acetyltransferase binding"/>
    <property type="evidence" value="ECO:0007669"/>
    <property type="project" value="TreeGrafter"/>
</dbReference>
<keyword evidence="3" id="KW-1185">Reference proteome</keyword>
<gene>
    <name evidence="2" type="ORF">BLA29_001892</name>
</gene>
<organism evidence="2 3">
    <name type="scientific">Euroglyphus maynei</name>
    <name type="common">Mayne's house dust mite</name>
    <dbReference type="NCBI Taxonomy" id="6958"/>
    <lineage>
        <taxon>Eukaryota</taxon>
        <taxon>Metazoa</taxon>
        <taxon>Ecdysozoa</taxon>
        <taxon>Arthropoda</taxon>
        <taxon>Chelicerata</taxon>
        <taxon>Arachnida</taxon>
        <taxon>Acari</taxon>
        <taxon>Acariformes</taxon>
        <taxon>Sarcoptiformes</taxon>
        <taxon>Astigmata</taxon>
        <taxon>Psoroptidia</taxon>
        <taxon>Analgoidea</taxon>
        <taxon>Pyroglyphidae</taxon>
        <taxon>Pyroglyphinae</taxon>
        <taxon>Euroglyphus</taxon>
    </lineage>
</organism>
<protein>
    <submittedName>
        <fullName evidence="2">Uncharacterized protein</fullName>
    </submittedName>
</protein>
<dbReference type="PANTHER" id="PTHR22443">
    <property type="entry name" value="NON-SPECIFIC LETHAL 1, ISOFORM M"/>
    <property type="match status" value="1"/>
</dbReference>
<dbReference type="EMBL" id="MUJZ01046678">
    <property type="protein sequence ID" value="OTF74517.1"/>
    <property type="molecule type" value="Genomic_DNA"/>
</dbReference>
<comment type="caution">
    <text evidence="2">The sequence shown here is derived from an EMBL/GenBank/DDBJ whole genome shotgun (WGS) entry which is preliminary data.</text>
</comment>
<sequence length="380" mass="43193">MISQNEMKIKSDHLLMQPSKSDVKLNCSDSLIYQQQATSNNKQVHRLQSDLILSNQSSNNIDVQQQQMHYQPKQSSSSKSRSQRLLRENRDKLLTTIDSWRYNLRHLESKYDSDATDSSSGGESCDESESFDDIFIDCKSMTTNSTYSNTAILPSPHHSSHTIYRQQSADISKHQTSVRNSLNWKWCNERSQIASQWSWLQAHILDLETKLRQQTDLFRHIRTTKGTINFGDNQVVQRQLPLPSITVVNLHSNNHQQGISSSSSSSISGNNSSSSSSSTLTTSKTSESQKLEEPQQTNSEPEQCMRTMPFISMKRRKLIWAGPNLSIASPKKAVKYSSVQCSCNIYPSHVAACYLYSIHPVTQLFVCLMIFLLDYILQII</sequence>
<feature type="compositionally biased region" description="Low complexity" evidence="1">
    <location>
        <begin position="257"/>
        <end position="286"/>
    </location>
</feature>